<dbReference type="EMBL" id="MDKE01000010">
    <property type="protein sequence ID" value="OIN12470.1"/>
    <property type="molecule type" value="Genomic_DNA"/>
</dbReference>
<name>A0A1J4QIZ8_9GAMM</name>
<protein>
    <submittedName>
        <fullName evidence="1">Uncharacterized protein</fullName>
    </submittedName>
</protein>
<reference evidence="1 2" key="1">
    <citation type="submission" date="2016-07" db="EMBL/GenBank/DDBJ databases">
        <title>Draft Genome Sequence of Oceanisphaera psychrotolerans, isolated from coastal sediment samples.</title>
        <authorList>
            <person name="Zhuo S."/>
            <person name="Ruan Z."/>
        </authorList>
    </citation>
    <scope>NUCLEOTIDE SEQUENCE [LARGE SCALE GENOMIC DNA]</scope>
    <source>
        <strain evidence="1 2">LAM-WHM-ZC</strain>
    </source>
</reference>
<gene>
    <name evidence="1" type="ORF">BFR47_11660</name>
</gene>
<dbReference type="OrthoDB" id="5600946at2"/>
<dbReference type="Proteomes" id="UP000243073">
    <property type="component" value="Unassembled WGS sequence"/>
</dbReference>
<comment type="caution">
    <text evidence="1">The sequence shown here is derived from an EMBL/GenBank/DDBJ whole genome shotgun (WGS) entry which is preliminary data.</text>
</comment>
<accession>A0A1J4QIZ8</accession>
<sequence length="164" mass="17561">MAKVTTVLLQGVSYRWDGQDILVDDGISMPWPLTGGALEQVELFDGEGEPVAAFSIDFEGQQWSLSGPGVPGDIILLDEMGVSLAAYPRETDEGMLLPANVLVLPESAEVTAADELVVLDLDDILYESEQPEPILAATAADSAHLDGELIDDVINWLAVYSHHG</sequence>
<dbReference type="RefSeq" id="WP_071471877.1">
    <property type="nucleotide sequence ID" value="NZ_MDKE01000010.1"/>
</dbReference>
<keyword evidence="2" id="KW-1185">Reference proteome</keyword>
<dbReference type="AlphaFoldDB" id="A0A1J4QIZ8"/>
<evidence type="ECO:0000313" key="1">
    <source>
        <dbReference type="EMBL" id="OIN12470.1"/>
    </source>
</evidence>
<dbReference type="STRING" id="1414654.BFR47_11660"/>
<proteinExistence type="predicted"/>
<evidence type="ECO:0000313" key="2">
    <source>
        <dbReference type="Proteomes" id="UP000243073"/>
    </source>
</evidence>
<organism evidence="1 2">
    <name type="scientific">Oceanisphaera psychrotolerans</name>
    <dbReference type="NCBI Taxonomy" id="1414654"/>
    <lineage>
        <taxon>Bacteria</taxon>
        <taxon>Pseudomonadati</taxon>
        <taxon>Pseudomonadota</taxon>
        <taxon>Gammaproteobacteria</taxon>
        <taxon>Aeromonadales</taxon>
        <taxon>Aeromonadaceae</taxon>
        <taxon>Oceanisphaera</taxon>
    </lineage>
</organism>